<protein>
    <recommendedName>
        <fullName evidence="8">Calpain catalytic domain-containing protein</fullName>
    </recommendedName>
</protein>
<dbReference type="Gene3D" id="2.60.120.380">
    <property type="match status" value="2"/>
</dbReference>
<evidence type="ECO:0008006" key="8">
    <source>
        <dbReference type="Google" id="ProtNLM"/>
    </source>
</evidence>
<evidence type="ECO:0000256" key="1">
    <source>
        <dbReference type="ARBA" id="ARBA00010193"/>
    </source>
</evidence>
<keyword evidence="4" id="KW-0788">Thiol protease</keyword>
<dbReference type="GO" id="GO:0006508">
    <property type="term" value="P:proteolysis"/>
    <property type="evidence" value="ECO:0007669"/>
    <property type="project" value="UniProtKB-KW"/>
</dbReference>
<comment type="similarity">
    <text evidence="1">Belongs to the peptidase C2 family. PalB/RIM13 subfamily.</text>
</comment>
<keyword evidence="2" id="KW-0645">Protease</keyword>
<evidence type="ECO:0000256" key="4">
    <source>
        <dbReference type="ARBA" id="ARBA00022807"/>
    </source>
</evidence>
<dbReference type="GO" id="GO:0004197">
    <property type="term" value="F:cysteine-type endopeptidase activity"/>
    <property type="evidence" value="ECO:0007669"/>
    <property type="project" value="TreeGrafter"/>
</dbReference>
<dbReference type="Proteomes" id="UP000714275">
    <property type="component" value="Unassembled WGS sequence"/>
</dbReference>
<evidence type="ECO:0000256" key="5">
    <source>
        <dbReference type="SAM" id="MobiDB-lite"/>
    </source>
</evidence>
<comment type="caution">
    <text evidence="6">The sequence shown here is derived from an EMBL/GenBank/DDBJ whole genome shotgun (WGS) entry which is preliminary data.</text>
</comment>
<dbReference type="InterPro" id="IPR036213">
    <property type="entry name" value="Calpain_III_sf"/>
</dbReference>
<sequence>MAGFPRGTLLPSTSPQYSPVIGDCMMTVGTNDKTALNIHTVKFLPSHDYAVTDIKETNDERWVTLLDSTVCSSDRVLDIRWDDICATFEGLYISWNPSLFGSRVTFHGSWQLENAEDLPRASTHHLRLNYNDPAHQKASPEPTTDNGNGKDSTETEIWILLTRHLRDTHRTSEYIAMNVQEDDLVLGDPEHVALNVRFFCAAPSPDKPNEQSNCTNSTHLLSRIKTSQFQTQSSGSLSLLACYDGQFDQVGFTVTAFAYSSDVVVSWDTRVPPARYMQKIDGVLTHKTAGGIARIRRIWRIRSIICGCILVPAPSTRDISLNVTAVWSQGERISELSQKEVVAHSGPYTYGHARVAAHLAPGDYTVVLSAFEPDQTGKFTLKVESPSQFEIKAIPQEGAGMYVKTVRGEWDSTTAVGGPSQNRYHHNPVYEVTIPCASEFGARLQLLARAPGVSTNLSLFPSSSPTLQRCIASSGPYSDALSGVDIAKRGMSPGKYYLVPSTYHAGVVARFRIVVYSGVSGIEVVLRSGGD</sequence>
<dbReference type="PANTHER" id="PTHR46143:SF1">
    <property type="entry name" value="CALPAIN-7"/>
    <property type="match status" value="1"/>
</dbReference>
<feature type="region of interest" description="Disordered" evidence="5">
    <location>
        <begin position="131"/>
        <end position="151"/>
    </location>
</feature>
<reference evidence="6" key="1">
    <citation type="journal article" date="2020" name="New Phytol.">
        <title>Comparative genomics reveals dynamic genome evolution in host specialist ectomycorrhizal fungi.</title>
        <authorList>
            <person name="Lofgren L.A."/>
            <person name="Nguyen N.H."/>
            <person name="Vilgalys R."/>
            <person name="Ruytinx J."/>
            <person name="Liao H.L."/>
            <person name="Branco S."/>
            <person name="Kuo A."/>
            <person name="LaButti K."/>
            <person name="Lipzen A."/>
            <person name="Andreopoulos W."/>
            <person name="Pangilinan J."/>
            <person name="Riley R."/>
            <person name="Hundley H."/>
            <person name="Na H."/>
            <person name="Barry K."/>
            <person name="Grigoriev I.V."/>
            <person name="Stajich J.E."/>
            <person name="Kennedy P.G."/>
        </authorList>
    </citation>
    <scope>NUCLEOTIDE SEQUENCE</scope>
    <source>
        <strain evidence="6">DOB743</strain>
    </source>
</reference>
<evidence type="ECO:0000256" key="2">
    <source>
        <dbReference type="ARBA" id="ARBA00022670"/>
    </source>
</evidence>
<evidence type="ECO:0000313" key="7">
    <source>
        <dbReference type="Proteomes" id="UP000714275"/>
    </source>
</evidence>
<organism evidence="6 7">
    <name type="scientific">Suillus placidus</name>
    <dbReference type="NCBI Taxonomy" id="48579"/>
    <lineage>
        <taxon>Eukaryota</taxon>
        <taxon>Fungi</taxon>
        <taxon>Dikarya</taxon>
        <taxon>Basidiomycota</taxon>
        <taxon>Agaricomycotina</taxon>
        <taxon>Agaricomycetes</taxon>
        <taxon>Agaricomycetidae</taxon>
        <taxon>Boletales</taxon>
        <taxon>Suillineae</taxon>
        <taxon>Suillaceae</taxon>
        <taxon>Suillus</taxon>
    </lineage>
</organism>
<dbReference type="EMBL" id="JABBWD010000004">
    <property type="protein sequence ID" value="KAG1781967.1"/>
    <property type="molecule type" value="Genomic_DNA"/>
</dbReference>
<dbReference type="AlphaFoldDB" id="A0A9P7D7K3"/>
<accession>A0A9P7D7K3</accession>
<dbReference type="SUPFAM" id="SSF49758">
    <property type="entry name" value="Calpain large subunit, middle domain (domain III)"/>
    <property type="match status" value="2"/>
</dbReference>
<keyword evidence="3" id="KW-0378">Hydrolase</keyword>
<evidence type="ECO:0000256" key="3">
    <source>
        <dbReference type="ARBA" id="ARBA00022801"/>
    </source>
</evidence>
<evidence type="ECO:0000313" key="6">
    <source>
        <dbReference type="EMBL" id="KAG1781967.1"/>
    </source>
</evidence>
<gene>
    <name evidence="6" type="ORF">EV702DRAFT_1192623</name>
</gene>
<proteinExistence type="inferred from homology"/>
<feature type="compositionally biased region" description="Polar residues" evidence="5">
    <location>
        <begin position="141"/>
        <end position="150"/>
    </location>
</feature>
<dbReference type="OrthoDB" id="167576at2759"/>
<dbReference type="InterPro" id="IPR038765">
    <property type="entry name" value="Papain-like_cys_pep_sf"/>
</dbReference>
<dbReference type="SUPFAM" id="SSF54001">
    <property type="entry name" value="Cysteine proteinases"/>
    <property type="match status" value="1"/>
</dbReference>
<keyword evidence="7" id="KW-1185">Reference proteome</keyword>
<dbReference type="PANTHER" id="PTHR46143">
    <property type="entry name" value="CALPAIN-7"/>
    <property type="match status" value="1"/>
</dbReference>
<dbReference type="InterPro" id="IPR051297">
    <property type="entry name" value="PalB/RIM13"/>
</dbReference>
<name>A0A9P7D7K3_9AGAM</name>